<protein>
    <recommendedName>
        <fullName evidence="4">Lipoprotein</fullName>
    </recommendedName>
</protein>
<dbReference type="Proteomes" id="UP001142153">
    <property type="component" value="Unassembled WGS sequence"/>
</dbReference>
<organism evidence="2 3">
    <name type="scientific">Mycobacterium hippophais</name>
    <dbReference type="NCBI Taxonomy" id="3016340"/>
    <lineage>
        <taxon>Bacteria</taxon>
        <taxon>Bacillati</taxon>
        <taxon>Actinomycetota</taxon>
        <taxon>Actinomycetes</taxon>
        <taxon>Mycobacteriales</taxon>
        <taxon>Mycobacteriaceae</taxon>
        <taxon>Mycobacterium</taxon>
    </lineage>
</organism>
<evidence type="ECO:0008006" key="4">
    <source>
        <dbReference type="Google" id="ProtNLM"/>
    </source>
</evidence>
<evidence type="ECO:0000313" key="2">
    <source>
        <dbReference type="EMBL" id="MCZ8381024.1"/>
    </source>
</evidence>
<feature type="chain" id="PRO_5046036118" description="Lipoprotein" evidence="1">
    <location>
        <begin position="22"/>
        <end position="197"/>
    </location>
</feature>
<sequence length="197" mass="20144">MRATTLIATVLAALAMAGCTADTVVTTEETAASSAAAAPPPPAGPPPSNAHLVNAFYFGAPVDGRTRYFFTTPSGRWQCAIVARERAGCQAASGSLSITGAPETVPDATGEPAAPTAVVVEREGDARFVAQEQPEFGLDPGPANVLPFNRILAVGGFRCNVQEAVGISCLSERSGRGFSFSDEGFAPQYTDVPAGAP</sequence>
<gene>
    <name evidence="2" type="ORF">O6P37_19330</name>
</gene>
<reference evidence="2" key="1">
    <citation type="submission" date="2022-12" db="EMBL/GenBank/DDBJ databases">
        <authorList>
            <person name="Deng Y."/>
            <person name="Zhang Y.-Q."/>
        </authorList>
    </citation>
    <scope>NUCLEOTIDE SEQUENCE</scope>
    <source>
        <strain evidence="2">CPCC 205372</strain>
    </source>
</reference>
<feature type="signal peptide" evidence="1">
    <location>
        <begin position="1"/>
        <end position="21"/>
    </location>
</feature>
<name>A0ABT4PX34_9MYCO</name>
<comment type="caution">
    <text evidence="2">The sequence shown here is derived from an EMBL/GenBank/DDBJ whole genome shotgun (WGS) entry which is preliminary data.</text>
</comment>
<dbReference type="EMBL" id="JAPZPY010000009">
    <property type="protein sequence ID" value="MCZ8381024.1"/>
    <property type="molecule type" value="Genomic_DNA"/>
</dbReference>
<proteinExistence type="predicted"/>
<evidence type="ECO:0000313" key="3">
    <source>
        <dbReference type="Proteomes" id="UP001142153"/>
    </source>
</evidence>
<dbReference type="RefSeq" id="WP_269895585.1">
    <property type="nucleotide sequence ID" value="NZ_JAPZPY010000009.1"/>
</dbReference>
<evidence type="ECO:0000256" key="1">
    <source>
        <dbReference type="SAM" id="SignalP"/>
    </source>
</evidence>
<accession>A0ABT4PX34</accession>
<keyword evidence="1" id="KW-0732">Signal</keyword>
<dbReference type="PROSITE" id="PS51257">
    <property type="entry name" value="PROKAR_LIPOPROTEIN"/>
    <property type="match status" value="1"/>
</dbReference>
<keyword evidence="3" id="KW-1185">Reference proteome</keyword>